<proteinExistence type="predicted"/>
<dbReference type="AlphaFoldDB" id="A0A0Q9X5E0"/>
<dbReference type="KEGG" id="dwi:26529237"/>
<accession>A0A0Q9X5E0</accession>
<gene>
    <name evidence="1" type="primary">Dwil\GK27235</name>
    <name evidence="1" type="ORF">Dwil_GK27235</name>
</gene>
<name>A0A0Q9X5E0_DROWI</name>
<dbReference type="Proteomes" id="UP000007798">
    <property type="component" value="Unassembled WGS sequence"/>
</dbReference>
<dbReference type="InParanoid" id="A0A0Q9X5E0"/>
<dbReference type="OrthoDB" id="7803312at2759"/>
<evidence type="ECO:0000313" key="2">
    <source>
        <dbReference type="Proteomes" id="UP000007798"/>
    </source>
</evidence>
<sequence length="42" mass="4909">MDRVYGNIENKFKYLSKAEGKGMALKLFGFYAVGYTLRRLMK</sequence>
<organism evidence="1 2">
    <name type="scientific">Drosophila willistoni</name>
    <name type="common">Fruit fly</name>
    <dbReference type="NCBI Taxonomy" id="7260"/>
    <lineage>
        <taxon>Eukaryota</taxon>
        <taxon>Metazoa</taxon>
        <taxon>Ecdysozoa</taxon>
        <taxon>Arthropoda</taxon>
        <taxon>Hexapoda</taxon>
        <taxon>Insecta</taxon>
        <taxon>Pterygota</taxon>
        <taxon>Neoptera</taxon>
        <taxon>Endopterygota</taxon>
        <taxon>Diptera</taxon>
        <taxon>Brachycera</taxon>
        <taxon>Muscomorpha</taxon>
        <taxon>Ephydroidea</taxon>
        <taxon>Drosophilidae</taxon>
        <taxon>Drosophila</taxon>
        <taxon>Sophophora</taxon>
    </lineage>
</organism>
<reference evidence="1 2" key="1">
    <citation type="journal article" date="2007" name="Nature">
        <title>Evolution of genes and genomes on the Drosophila phylogeny.</title>
        <authorList>
            <consortium name="Drosophila 12 Genomes Consortium"/>
            <person name="Clark A.G."/>
            <person name="Eisen M.B."/>
            <person name="Smith D.R."/>
            <person name="Bergman C.M."/>
            <person name="Oliver B."/>
            <person name="Markow T.A."/>
            <person name="Kaufman T.C."/>
            <person name="Kellis M."/>
            <person name="Gelbart W."/>
            <person name="Iyer V.N."/>
            <person name="Pollard D.A."/>
            <person name="Sackton T.B."/>
            <person name="Larracuente A.M."/>
            <person name="Singh N.D."/>
            <person name="Abad J.P."/>
            <person name="Abt D.N."/>
            <person name="Adryan B."/>
            <person name="Aguade M."/>
            <person name="Akashi H."/>
            <person name="Anderson W.W."/>
            <person name="Aquadro C.F."/>
            <person name="Ardell D.H."/>
            <person name="Arguello R."/>
            <person name="Artieri C.G."/>
            <person name="Barbash D.A."/>
            <person name="Barker D."/>
            <person name="Barsanti P."/>
            <person name="Batterham P."/>
            <person name="Batzoglou S."/>
            <person name="Begun D."/>
            <person name="Bhutkar A."/>
            <person name="Blanco E."/>
            <person name="Bosak S.A."/>
            <person name="Bradley R.K."/>
            <person name="Brand A.D."/>
            <person name="Brent M.R."/>
            <person name="Brooks A.N."/>
            <person name="Brown R.H."/>
            <person name="Butlin R.K."/>
            <person name="Caggese C."/>
            <person name="Calvi B.R."/>
            <person name="Bernardo de Carvalho A."/>
            <person name="Caspi A."/>
            <person name="Castrezana S."/>
            <person name="Celniker S.E."/>
            <person name="Chang J.L."/>
            <person name="Chapple C."/>
            <person name="Chatterji S."/>
            <person name="Chinwalla A."/>
            <person name="Civetta A."/>
            <person name="Clifton S.W."/>
            <person name="Comeron J.M."/>
            <person name="Costello J.C."/>
            <person name="Coyne J.A."/>
            <person name="Daub J."/>
            <person name="David R.G."/>
            <person name="Delcher A.L."/>
            <person name="Delehaunty K."/>
            <person name="Do C.B."/>
            <person name="Ebling H."/>
            <person name="Edwards K."/>
            <person name="Eickbush T."/>
            <person name="Evans J.D."/>
            <person name="Filipski A."/>
            <person name="Findeiss S."/>
            <person name="Freyhult E."/>
            <person name="Fulton L."/>
            <person name="Fulton R."/>
            <person name="Garcia A.C."/>
            <person name="Gardiner A."/>
            <person name="Garfield D.A."/>
            <person name="Garvin B.E."/>
            <person name="Gibson G."/>
            <person name="Gilbert D."/>
            <person name="Gnerre S."/>
            <person name="Godfrey J."/>
            <person name="Good R."/>
            <person name="Gotea V."/>
            <person name="Gravely B."/>
            <person name="Greenberg A.J."/>
            <person name="Griffiths-Jones S."/>
            <person name="Gross S."/>
            <person name="Guigo R."/>
            <person name="Gustafson E.A."/>
            <person name="Haerty W."/>
            <person name="Hahn M.W."/>
            <person name="Halligan D.L."/>
            <person name="Halpern A.L."/>
            <person name="Halter G.M."/>
            <person name="Han M.V."/>
            <person name="Heger A."/>
            <person name="Hillier L."/>
            <person name="Hinrichs A.S."/>
            <person name="Holmes I."/>
            <person name="Hoskins R.A."/>
            <person name="Hubisz M.J."/>
            <person name="Hultmark D."/>
            <person name="Huntley M.A."/>
            <person name="Jaffe D.B."/>
            <person name="Jagadeeshan S."/>
            <person name="Jeck W.R."/>
            <person name="Johnson J."/>
            <person name="Jones C.D."/>
            <person name="Jordan W.C."/>
            <person name="Karpen G.H."/>
            <person name="Kataoka E."/>
            <person name="Keightley P.D."/>
            <person name="Kheradpour P."/>
            <person name="Kirkness E.F."/>
            <person name="Koerich L.B."/>
            <person name="Kristiansen K."/>
            <person name="Kudrna D."/>
            <person name="Kulathinal R.J."/>
            <person name="Kumar S."/>
            <person name="Kwok R."/>
            <person name="Lander E."/>
            <person name="Langley C.H."/>
            <person name="Lapoint R."/>
            <person name="Lazzaro B.P."/>
            <person name="Lee S.J."/>
            <person name="Levesque L."/>
            <person name="Li R."/>
            <person name="Lin C.F."/>
            <person name="Lin M.F."/>
            <person name="Lindblad-Toh K."/>
            <person name="Llopart A."/>
            <person name="Long M."/>
            <person name="Low L."/>
            <person name="Lozovsky E."/>
            <person name="Lu J."/>
            <person name="Luo M."/>
            <person name="Machado C.A."/>
            <person name="Makalowski W."/>
            <person name="Marzo M."/>
            <person name="Matsuda M."/>
            <person name="Matzkin L."/>
            <person name="McAllister B."/>
            <person name="McBride C.S."/>
            <person name="McKernan B."/>
            <person name="McKernan K."/>
            <person name="Mendez-Lago M."/>
            <person name="Minx P."/>
            <person name="Mollenhauer M.U."/>
            <person name="Montooth K."/>
            <person name="Mount S.M."/>
            <person name="Mu X."/>
            <person name="Myers E."/>
            <person name="Negre B."/>
            <person name="Newfeld S."/>
            <person name="Nielsen R."/>
            <person name="Noor M.A."/>
            <person name="O'Grady P."/>
            <person name="Pachter L."/>
            <person name="Papaceit M."/>
            <person name="Parisi M.J."/>
            <person name="Parisi M."/>
            <person name="Parts L."/>
            <person name="Pedersen J.S."/>
            <person name="Pesole G."/>
            <person name="Phillippy A.M."/>
            <person name="Ponting C.P."/>
            <person name="Pop M."/>
            <person name="Porcelli D."/>
            <person name="Powell J.R."/>
            <person name="Prohaska S."/>
            <person name="Pruitt K."/>
            <person name="Puig M."/>
            <person name="Quesneville H."/>
            <person name="Ram K.R."/>
            <person name="Rand D."/>
            <person name="Rasmussen M.D."/>
            <person name="Reed L.K."/>
            <person name="Reenan R."/>
            <person name="Reily A."/>
            <person name="Remington K.A."/>
            <person name="Rieger T.T."/>
            <person name="Ritchie M.G."/>
            <person name="Robin C."/>
            <person name="Rogers Y.H."/>
            <person name="Rohde C."/>
            <person name="Rozas J."/>
            <person name="Rubenfield M.J."/>
            <person name="Ruiz A."/>
            <person name="Russo S."/>
            <person name="Salzberg S.L."/>
            <person name="Sanchez-Gracia A."/>
            <person name="Saranga D.J."/>
            <person name="Sato H."/>
            <person name="Schaeffer S.W."/>
            <person name="Schatz M.C."/>
            <person name="Schlenke T."/>
            <person name="Schwartz R."/>
            <person name="Segarra C."/>
            <person name="Singh R.S."/>
            <person name="Sirot L."/>
            <person name="Sirota M."/>
            <person name="Sisneros N.B."/>
            <person name="Smith C.D."/>
            <person name="Smith T.F."/>
            <person name="Spieth J."/>
            <person name="Stage D.E."/>
            <person name="Stark A."/>
            <person name="Stephan W."/>
            <person name="Strausberg R.L."/>
            <person name="Strempel S."/>
            <person name="Sturgill D."/>
            <person name="Sutton G."/>
            <person name="Sutton G.G."/>
            <person name="Tao W."/>
            <person name="Teichmann S."/>
            <person name="Tobari Y.N."/>
            <person name="Tomimura Y."/>
            <person name="Tsolas J.M."/>
            <person name="Valente V.L."/>
            <person name="Venter E."/>
            <person name="Venter J.C."/>
            <person name="Vicario S."/>
            <person name="Vieira F.G."/>
            <person name="Vilella A.J."/>
            <person name="Villasante A."/>
            <person name="Walenz B."/>
            <person name="Wang J."/>
            <person name="Wasserman M."/>
            <person name="Watts T."/>
            <person name="Wilson D."/>
            <person name="Wilson R.K."/>
            <person name="Wing R.A."/>
            <person name="Wolfner M.F."/>
            <person name="Wong A."/>
            <person name="Wong G.K."/>
            <person name="Wu C.I."/>
            <person name="Wu G."/>
            <person name="Yamamoto D."/>
            <person name="Yang H.P."/>
            <person name="Yang S.P."/>
            <person name="Yorke J.A."/>
            <person name="Yoshida K."/>
            <person name="Zdobnov E."/>
            <person name="Zhang P."/>
            <person name="Zhang Y."/>
            <person name="Zimin A.V."/>
            <person name="Baldwin J."/>
            <person name="Abdouelleil A."/>
            <person name="Abdulkadir J."/>
            <person name="Abebe A."/>
            <person name="Abera B."/>
            <person name="Abreu J."/>
            <person name="Acer S.C."/>
            <person name="Aftuck L."/>
            <person name="Alexander A."/>
            <person name="An P."/>
            <person name="Anderson E."/>
            <person name="Anderson S."/>
            <person name="Arachi H."/>
            <person name="Azer M."/>
            <person name="Bachantsang P."/>
            <person name="Barry A."/>
            <person name="Bayul T."/>
            <person name="Berlin A."/>
            <person name="Bessette D."/>
            <person name="Bloom T."/>
            <person name="Blye J."/>
            <person name="Boguslavskiy L."/>
            <person name="Bonnet C."/>
            <person name="Boukhgalter B."/>
            <person name="Bourzgui I."/>
            <person name="Brown A."/>
            <person name="Cahill P."/>
            <person name="Channer S."/>
            <person name="Cheshatsang Y."/>
            <person name="Chuda L."/>
            <person name="Citroen M."/>
            <person name="Collymore A."/>
            <person name="Cooke P."/>
            <person name="Costello M."/>
            <person name="D'Aco K."/>
            <person name="Daza R."/>
            <person name="De Haan G."/>
            <person name="DeGray S."/>
            <person name="DeMaso C."/>
            <person name="Dhargay N."/>
            <person name="Dooley K."/>
            <person name="Dooley E."/>
            <person name="Doricent M."/>
            <person name="Dorje P."/>
            <person name="Dorjee K."/>
            <person name="Dupes A."/>
            <person name="Elong R."/>
            <person name="Falk J."/>
            <person name="Farina A."/>
            <person name="Faro S."/>
            <person name="Ferguson D."/>
            <person name="Fisher S."/>
            <person name="Foley C.D."/>
            <person name="Franke A."/>
            <person name="Friedrich D."/>
            <person name="Gadbois L."/>
            <person name="Gearin G."/>
            <person name="Gearin C.R."/>
            <person name="Giannoukos G."/>
            <person name="Goode T."/>
            <person name="Graham J."/>
            <person name="Grandbois E."/>
            <person name="Grewal S."/>
            <person name="Gyaltsen K."/>
            <person name="Hafez N."/>
            <person name="Hagos B."/>
            <person name="Hall J."/>
            <person name="Henson C."/>
            <person name="Hollinger A."/>
            <person name="Honan T."/>
            <person name="Huard M.D."/>
            <person name="Hughes L."/>
            <person name="Hurhula B."/>
            <person name="Husby M.E."/>
            <person name="Kamat A."/>
            <person name="Kanga B."/>
            <person name="Kashin S."/>
            <person name="Khazanovich D."/>
            <person name="Kisner P."/>
            <person name="Lance K."/>
            <person name="Lara M."/>
            <person name="Lee W."/>
            <person name="Lennon N."/>
            <person name="Letendre F."/>
            <person name="LeVine R."/>
            <person name="Lipovsky A."/>
            <person name="Liu X."/>
            <person name="Liu J."/>
            <person name="Liu S."/>
            <person name="Lokyitsang T."/>
            <person name="Lokyitsang Y."/>
            <person name="Lubonja R."/>
            <person name="Lui A."/>
            <person name="MacDonald P."/>
            <person name="Magnisalis V."/>
            <person name="Maru K."/>
            <person name="Matthews C."/>
            <person name="McCusker W."/>
            <person name="McDonough S."/>
            <person name="Mehta T."/>
            <person name="Meldrim J."/>
            <person name="Meneus L."/>
            <person name="Mihai O."/>
            <person name="Mihalev A."/>
            <person name="Mihova T."/>
            <person name="Mittelman R."/>
            <person name="Mlenga V."/>
            <person name="Montmayeur A."/>
            <person name="Mulrain L."/>
            <person name="Navidi A."/>
            <person name="Naylor J."/>
            <person name="Negash T."/>
            <person name="Nguyen T."/>
            <person name="Nguyen N."/>
            <person name="Nicol R."/>
            <person name="Norbu C."/>
            <person name="Norbu N."/>
            <person name="Novod N."/>
            <person name="O'Neill B."/>
            <person name="Osman S."/>
            <person name="Markiewicz E."/>
            <person name="Oyono O.L."/>
            <person name="Patti C."/>
            <person name="Phunkhang P."/>
            <person name="Pierre F."/>
            <person name="Priest M."/>
            <person name="Raghuraman S."/>
            <person name="Rege F."/>
            <person name="Reyes R."/>
            <person name="Rise C."/>
            <person name="Rogov P."/>
            <person name="Ross K."/>
            <person name="Ryan E."/>
            <person name="Settipalli S."/>
            <person name="Shea T."/>
            <person name="Sherpa N."/>
            <person name="Shi L."/>
            <person name="Shih D."/>
            <person name="Sparrow T."/>
            <person name="Spaulding J."/>
            <person name="Stalker J."/>
            <person name="Stange-Thomann N."/>
            <person name="Stavropoulos S."/>
            <person name="Stone C."/>
            <person name="Strader C."/>
            <person name="Tesfaye S."/>
            <person name="Thomson T."/>
            <person name="Thoulutsang Y."/>
            <person name="Thoulutsang D."/>
            <person name="Topham K."/>
            <person name="Topping I."/>
            <person name="Tsamla T."/>
            <person name="Vassiliev H."/>
            <person name="Vo A."/>
            <person name="Wangchuk T."/>
            <person name="Wangdi T."/>
            <person name="Weiand M."/>
            <person name="Wilkinson J."/>
            <person name="Wilson A."/>
            <person name="Yadav S."/>
            <person name="Young G."/>
            <person name="Yu Q."/>
            <person name="Zembek L."/>
            <person name="Zhong D."/>
            <person name="Zimmer A."/>
            <person name="Zwirko Z."/>
            <person name="Jaffe D.B."/>
            <person name="Alvarez P."/>
            <person name="Brockman W."/>
            <person name="Butler J."/>
            <person name="Chin C."/>
            <person name="Gnerre S."/>
            <person name="Grabherr M."/>
            <person name="Kleber M."/>
            <person name="Mauceli E."/>
            <person name="MacCallum I."/>
        </authorList>
    </citation>
    <scope>NUCLEOTIDE SEQUENCE [LARGE SCALE GENOMIC DNA]</scope>
    <source>
        <strain evidence="2">Tucson 14030-0811.24</strain>
    </source>
</reference>
<evidence type="ECO:0000313" key="1">
    <source>
        <dbReference type="EMBL" id="KRF99442.1"/>
    </source>
</evidence>
<dbReference type="EMBL" id="CH964232">
    <property type="protein sequence ID" value="KRF99442.1"/>
    <property type="molecule type" value="Genomic_DNA"/>
</dbReference>
<protein>
    <submittedName>
        <fullName evidence="1">Uncharacterized protein</fullName>
    </submittedName>
</protein>
<keyword evidence="2" id="KW-1185">Reference proteome</keyword>